<comment type="caution">
    <text evidence="2">The sequence shown here is derived from an EMBL/GenBank/DDBJ whole genome shotgun (WGS) entry which is preliminary data.</text>
</comment>
<feature type="compositionally biased region" description="Polar residues" evidence="1">
    <location>
        <begin position="282"/>
        <end position="331"/>
    </location>
</feature>
<feature type="region of interest" description="Disordered" evidence="1">
    <location>
        <begin position="17"/>
        <end position="61"/>
    </location>
</feature>
<feature type="compositionally biased region" description="Polar residues" evidence="1">
    <location>
        <begin position="146"/>
        <end position="170"/>
    </location>
</feature>
<reference evidence="2" key="1">
    <citation type="submission" date="2021-02" db="EMBL/GenBank/DDBJ databases">
        <authorList>
            <person name="Nowell W R."/>
        </authorList>
    </citation>
    <scope>NUCLEOTIDE SEQUENCE</scope>
</reference>
<feature type="compositionally biased region" description="Basic residues" evidence="1">
    <location>
        <begin position="22"/>
        <end position="32"/>
    </location>
</feature>
<sequence length="712" mass="79873">MEHRKAMISTISMIESSNNNHSLHRRKKRTAKRQQLLPPSLSSIPNNDQHSPLVSHTGMNSNHVKTHLNGLQKENTSMKRPLAWTKKWTKWFSPCGSQRVSRSDSNTITTLTPTVATVPVDKRARTKSENDLSKRGSIDQNEKKNLPTTNSSFTVSQPSNENPSTTSYHHQSNEKVNHTNTVVYRRTSRRYSNSFFTSARYGGPRTSIAVIPSTTLQNLQLKQPLTDHTSSSLSRSVDRIHNNKASRRELRYEEHDDYIPPLHSIQCHPSIDHYVKNLNQSTQFSSNQRPSPIETDQLSSTANRTVSSRPYSSNIPLSYSLQMMPKSSSDNTNKKGHNDTYGKLSDCHSPLSPLENSVVKAPRRIESAYSQFPIPEPVYANTQSLYDNILYPQSATRVLSTVGEQDKRSCASQTQLTWTMATFSSFVDLENQSVIIPQPDPNTLYSIVQHFQPQPPPSASSDTIEHLRRRSPDLRYADDTNPSIHYQRPRSPASMNLVMIEKRDGSNQTHLTIAPTQDIEANSHLFIHDPSPSPNSSSSMATGQQKQHHHHHHHHHRKHKSRSNGHISTRDVGLQVNIQTVKKITIVPQKSDDSSLTTTTASSPSLLKTPRELRDVETNTEPTSTTKRDTSTSYESNVRLVTSSSQTVDSPTLSSTSLHTKAAQTPNKTLRDQSIETNNRGLFVCDLSSLLKNSPDDESPSTSTSLNTKRKS</sequence>
<accession>A0A814AFG6</accession>
<feature type="compositionally biased region" description="Polar residues" evidence="1">
    <location>
        <begin position="40"/>
        <end position="61"/>
    </location>
</feature>
<gene>
    <name evidence="2" type="ORF">EDS130_LOCUS10345</name>
</gene>
<feature type="region of interest" description="Disordered" evidence="1">
    <location>
        <begin position="690"/>
        <end position="712"/>
    </location>
</feature>
<feature type="compositionally biased region" description="Low complexity" evidence="1">
    <location>
        <begin position="594"/>
        <end position="608"/>
    </location>
</feature>
<dbReference type="EMBL" id="CAJNOJ010000036">
    <property type="protein sequence ID" value="CAF0912423.1"/>
    <property type="molecule type" value="Genomic_DNA"/>
</dbReference>
<dbReference type="AlphaFoldDB" id="A0A814AFG6"/>
<organism evidence="2 3">
    <name type="scientific">Adineta ricciae</name>
    <name type="common">Rotifer</name>
    <dbReference type="NCBI Taxonomy" id="249248"/>
    <lineage>
        <taxon>Eukaryota</taxon>
        <taxon>Metazoa</taxon>
        <taxon>Spiralia</taxon>
        <taxon>Gnathifera</taxon>
        <taxon>Rotifera</taxon>
        <taxon>Eurotatoria</taxon>
        <taxon>Bdelloidea</taxon>
        <taxon>Adinetida</taxon>
        <taxon>Adinetidae</taxon>
        <taxon>Adineta</taxon>
    </lineage>
</organism>
<protein>
    <submittedName>
        <fullName evidence="2">Uncharacterized protein</fullName>
    </submittedName>
</protein>
<feature type="region of interest" description="Disordered" evidence="1">
    <location>
        <begin position="282"/>
        <end position="347"/>
    </location>
</feature>
<feature type="region of interest" description="Disordered" evidence="1">
    <location>
        <begin position="119"/>
        <end position="180"/>
    </location>
</feature>
<evidence type="ECO:0000313" key="3">
    <source>
        <dbReference type="Proteomes" id="UP000663852"/>
    </source>
</evidence>
<feature type="region of interest" description="Disordered" evidence="1">
    <location>
        <begin position="472"/>
        <end position="493"/>
    </location>
</feature>
<evidence type="ECO:0000313" key="2">
    <source>
        <dbReference type="EMBL" id="CAF0912423.1"/>
    </source>
</evidence>
<dbReference type="Proteomes" id="UP000663852">
    <property type="component" value="Unassembled WGS sequence"/>
</dbReference>
<evidence type="ECO:0000256" key="1">
    <source>
        <dbReference type="SAM" id="MobiDB-lite"/>
    </source>
</evidence>
<proteinExistence type="predicted"/>
<feature type="region of interest" description="Disordered" evidence="1">
    <location>
        <begin position="590"/>
        <end position="667"/>
    </location>
</feature>
<dbReference type="OrthoDB" id="10042526at2759"/>
<feature type="compositionally biased region" description="Basic residues" evidence="1">
    <location>
        <begin position="546"/>
        <end position="563"/>
    </location>
</feature>
<name>A0A814AFG6_ADIRI</name>
<feature type="compositionally biased region" description="Basic and acidic residues" evidence="1">
    <location>
        <begin position="120"/>
        <end position="145"/>
    </location>
</feature>
<feature type="compositionally biased region" description="Polar residues" evidence="1">
    <location>
        <begin position="619"/>
        <end position="667"/>
    </location>
</feature>
<feature type="region of interest" description="Disordered" evidence="1">
    <location>
        <begin position="525"/>
        <end position="567"/>
    </location>
</feature>